<evidence type="ECO:0000313" key="3">
    <source>
        <dbReference type="Proteomes" id="UP000325440"/>
    </source>
</evidence>
<dbReference type="OrthoDB" id="7677333at2759"/>
<protein>
    <submittedName>
        <fullName evidence="2">Uncharacterized protein</fullName>
    </submittedName>
</protein>
<evidence type="ECO:0000313" key="2">
    <source>
        <dbReference type="EMBL" id="VVC42066.1"/>
    </source>
</evidence>
<feature type="transmembrane region" description="Helical" evidence="1">
    <location>
        <begin position="39"/>
        <end position="61"/>
    </location>
</feature>
<proteinExistence type="predicted"/>
<gene>
    <name evidence="2" type="ORF">CINCED_3A012723</name>
</gene>
<name>A0A5E4NBI1_9HEMI</name>
<keyword evidence="1" id="KW-0812">Transmembrane</keyword>
<keyword evidence="1" id="KW-1133">Transmembrane helix</keyword>
<dbReference type="PANTHER" id="PTHR39951">
    <property type="entry name" value="FI22632P1"/>
    <property type="match status" value="1"/>
</dbReference>
<evidence type="ECO:0000256" key="1">
    <source>
        <dbReference type="SAM" id="Phobius"/>
    </source>
</evidence>
<sequence length="168" mass="19439">MNDDYIPSSSRFAVDSYRSYRHAMFVYDPTIVFLKTNKLAALVVMAILQISEVSGGLISLIQNNALGRPDYYKTQSWPFDPDVSARRAPEFIALHGNKSEKLIERIGLGVNGRQYEHREQQLVRDFMFDKQQQQQQQQSSQNFVGANDYNYQQLQQQSNFLRIPIPQS</sequence>
<dbReference type="EMBL" id="CABPRJ010001936">
    <property type="protein sequence ID" value="VVC42066.1"/>
    <property type="molecule type" value="Genomic_DNA"/>
</dbReference>
<organism evidence="2 3">
    <name type="scientific">Cinara cedri</name>
    <dbReference type="NCBI Taxonomy" id="506608"/>
    <lineage>
        <taxon>Eukaryota</taxon>
        <taxon>Metazoa</taxon>
        <taxon>Ecdysozoa</taxon>
        <taxon>Arthropoda</taxon>
        <taxon>Hexapoda</taxon>
        <taxon>Insecta</taxon>
        <taxon>Pterygota</taxon>
        <taxon>Neoptera</taxon>
        <taxon>Paraneoptera</taxon>
        <taxon>Hemiptera</taxon>
        <taxon>Sternorrhyncha</taxon>
        <taxon>Aphidomorpha</taxon>
        <taxon>Aphidoidea</taxon>
        <taxon>Aphididae</taxon>
        <taxon>Lachninae</taxon>
        <taxon>Cinara</taxon>
    </lineage>
</organism>
<keyword evidence="3" id="KW-1185">Reference proteome</keyword>
<dbReference type="AlphaFoldDB" id="A0A5E4NBI1"/>
<reference evidence="2 3" key="1">
    <citation type="submission" date="2019-08" db="EMBL/GenBank/DDBJ databases">
        <authorList>
            <person name="Alioto T."/>
            <person name="Alioto T."/>
            <person name="Gomez Garrido J."/>
        </authorList>
    </citation>
    <scope>NUCLEOTIDE SEQUENCE [LARGE SCALE GENOMIC DNA]</scope>
</reference>
<keyword evidence="1" id="KW-0472">Membrane</keyword>
<dbReference type="Proteomes" id="UP000325440">
    <property type="component" value="Unassembled WGS sequence"/>
</dbReference>
<dbReference type="PANTHER" id="PTHR39951:SF2">
    <property type="entry name" value="IP05660P"/>
    <property type="match status" value="1"/>
</dbReference>
<accession>A0A5E4NBI1</accession>